<feature type="transmembrane region" description="Helical" evidence="6">
    <location>
        <begin position="425"/>
        <end position="444"/>
    </location>
</feature>
<dbReference type="InterPro" id="IPR052159">
    <property type="entry name" value="Competence_DNA_uptake"/>
</dbReference>
<evidence type="ECO:0000256" key="3">
    <source>
        <dbReference type="ARBA" id="ARBA00022692"/>
    </source>
</evidence>
<keyword evidence="5 6" id="KW-0472">Membrane</keyword>
<dbReference type="SUPFAM" id="SSF56281">
    <property type="entry name" value="Metallo-hydrolase/oxidoreductase"/>
    <property type="match status" value="1"/>
</dbReference>
<dbReference type="NCBIfam" id="TIGR00360">
    <property type="entry name" value="ComEC_N-term"/>
    <property type="match status" value="1"/>
</dbReference>
<gene>
    <name evidence="8" type="ORF">HD594_002329</name>
</gene>
<feature type="transmembrane region" description="Helical" evidence="6">
    <location>
        <begin position="270"/>
        <end position="288"/>
    </location>
</feature>
<evidence type="ECO:0000256" key="6">
    <source>
        <dbReference type="SAM" id="Phobius"/>
    </source>
</evidence>
<feature type="transmembrane region" description="Helical" evidence="6">
    <location>
        <begin position="317"/>
        <end position="334"/>
    </location>
</feature>
<feature type="transmembrane region" description="Helical" evidence="6">
    <location>
        <begin position="396"/>
        <end position="418"/>
    </location>
</feature>
<dbReference type="PANTHER" id="PTHR30619:SF1">
    <property type="entry name" value="RECOMBINATION PROTEIN 2"/>
    <property type="match status" value="1"/>
</dbReference>
<dbReference type="Proteomes" id="UP000537775">
    <property type="component" value="Unassembled WGS sequence"/>
</dbReference>
<dbReference type="SMART" id="SM00849">
    <property type="entry name" value="Lactamase_B"/>
    <property type="match status" value="1"/>
</dbReference>
<organism evidence="8 9">
    <name type="scientific">Microbacterium thalassium</name>
    <dbReference type="NCBI Taxonomy" id="362649"/>
    <lineage>
        <taxon>Bacteria</taxon>
        <taxon>Bacillati</taxon>
        <taxon>Actinomycetota</taxon>
        <taxon>Actinomycetes</taxon>
        <taxon>Micrococcales</taxon>
        <taxon>Microbacteriaceae</taxon>
        <taxon>Microbacterium</taxon>
    </lineage>
</organism>
<dbReference type="Pfam" id="PF03772">
    <property type="entry name" value="Competence"/>
    <property type="match status" value="1"/>
</dbReference>
<keyword evidence="4 6" id="KW-1133">Transmembrane helix</keyword>
<dbReference type="AlphaFoldDB" id="A0A7X0FR03"/>
<dbReference type="EMBL" id="JACHML010000001">
    <property type="protein sequence ID" value="MBB6392016.1"/>
    <property type="molecule type" value="Genomic_DNA"/>
</dbReference>
<feature type="transmembrane region" description="Helical" evidence="6">
    <location>
        <begin position="340"/>
        <end position="357"/>
    </location>
</feature>
<dbReference type="GO" id="GO:0005886">
    <property type="term" value="C:plasma membrane"/>
    <property type="evidence" value="ECO:0007669"/>
    <property type="project" value="UniProtKB-SubCell"/>
</dbReference>
<feature type="transmembrane region" description="Helical" evidence="6">
    <location>
        <begin position="32"/>
        <end position="48"/>
    </location>
</feature>
<dbReference type="InterPro" id="IPR004477">
    <property type="entry name" value="ComEC_N"/>
</dbReference>
<comment type="subcellular location">
    <subcellularLocation>
        <location evidence="1">Cell membrane</location>
        <topology evidence="1">Multi-pass membrane protein</topology>
    </subcellularLocation>
</comment>
<evidence type="ECO:0000256" key="1">
    <source>
        <dbReference type="ARBA" id="ARBA00004651"/>
    </source>
</evidence>
<evidence type="ECO:0000256" key="4">
    <source>
        <dbReference type="ARBA" id="ARBA00022989"/>
    </source>
</evidence>
<feature type="transmembrane region" description="Helical" evidence="6">
    <location>
        <begin position="464"/>
        <end position="484"/>
    </location>
</feature>
<keyword evidence="3 6" id="KW-0812">Transmembrane</keyword>
<dbReference type="InterPro" id="IPR036866">
    <property type="entry name" value="RibonucZ/Hydroxyglut_hydro"/>
</dbReference>
<reference evidence="8 9" key="1">
    <citation type="submission" date="2020-08" db="EMBL/GenBank/DDBJ databases">
        <title>Sequencing the genomes of 1000 actinobacteria strains.</title>
        <authorList>
            <person name="Klenk H.-P."/>
        </authorList>
    </citation>
    <scope>NUCLEOTIDE SEQUENCE [LARGE SCALE GENOMIC DNA]</scope>
    <source>
        <strain evidence="8 9">DSM 12511</strain>
    </source>
</reference>
<evidence type="ECO:0000259" key="7">
    <source>
        <dbReference type="SMART" id="SM00849"/>
    </source>
</evidence>
<accession>A0A7X0FR03</accession>
<proteinExistence type="predicted"/>
<evidence type="ECO:0000313" key="8">
    <source>
        <dbReference type="EMBL" id="MBB6392016.1"/>
    </source>
</evidence>
<feature type="transmembrane region" description="Helical" evidence="6">
    <location>
        <begin position="369"/>
        <end position="390"/>
    </location>
</feature>
<feature type="transmembrane region" description="Helical" evidence="6">
    <location>
        <begin position="496"/>
        <end position="519"/>
    </location>
</feature>
<comment type="caution">
    <text evidence="8">The sequence shown here is derived from an EMBL/GenBank/DDBJ whole genome shotgun (WGS) entry which is preliminary data.</text>
</comment>
<dbReference type="Gene3D" id="3.60.15.10">
    <property type="entry name" value="Ribonuclease Z/Hydroxyacylglutathione hydrolase-like"/>
    <property type="match status" value="1"/>
</dbReference>
<dbReference type="RefSeq" id="WP_271171262.1">
    <property type="nucleotide sequence ID" value="NZ_BAAAJR010000009.1"/>
</dbReference>
<dbReference type="InterPro" id="IPR001279">
    <property type="entry name" value="Metallo-B-lactamas"/>
</dbReference>
<evidence type="ECO:0000256" key="5">
    <source>
        <dbReference type="ARBA" id="ARBA00023136"/>
    </source>
</evidence>
<dbReference type="PANTHER" id="PTHR30619">
    <property type="entry name" value="DNA INTERNALIZATION/COMPETENCE PROTEIN COMEC/REC2"/>
    <property type="match status" value="1"/>
</dbReference>
<evidence type="ECO:0000313" key="9">
    <source>
        <dbReference type="Proteomes" id="UP000537775"/>
    </source>
</evidence>
<feature type="domain" description="Metallo-beta-lactamase" evidence="7">
    <location>
        <begin position="536"/>
        <end position="700"/>
    </location>
</feature>
<protein>
    <submittedName>
        <fullName evidence="8">Competence protein ComEC</fullName>
    </submittedName>
</protein>
<feature type="transmembrane region" description="Helical" evidence="6">
    <location>
        <begin position="55"/>
        <end position="76"/>
    </location>
</feature>
<name>A0A7X0FR03_9MICO</name>
<dbReference type="Pfam" id="PF00753">
    <property type="entry name" value="Lactamase_B"/>
    <property type="match status" value="1"/>
</dbReference>
<evidence type="ECO:0000256" key="2">
    <source>
        <dbReference type="ARBA" id="ARBA00022475"/>
    </source>
</evidence>
<keyword evidence="9" id="KW-1185">Reference proteome</keyword>
<feature type="transmembrane region" description="Helical" evidence="6">
    <location>
        <begin position="241"/>
        <end position="263"/>
    </location>
</feature>
<keyword evidence="2" id="KW-1003">Cell membrane</keyword>
<sequence length="778" mass="76277">MRAYRLVPAAAAAWIAAGICIAGSAWALPMATGLWCAAAAALGAAVLARRPRARAALVVATLSCALAAASASHVAATADARREAAALPVLDGRTLQITATVTGKVEPRSGGALAFDAVVTGVAAGGASFELGADAIVVVRGADAERPPDGLDVGAVVSIAGTARPLTGADRAVLAVAATQAITVVREPHGLLAVASDLRRDLGVRAAGLPGPGAELIPGLAVGDTAAVSAQLDAAMKQSSLSHLTAVSGANCALVVGIAYVLLAGAGAPRAGRVAGGAAALGGFVLLVTPEPSVVRAAAMAAIAMLSLLLGRRAAGVSILSLAVAVLLVLDPWLAGSLGFALSAAATAALLVLARPLGRALERALPRALAWTLAVPLAAQLACGPLIVLIDPTVPVYGVAANLIAAPAAPAATVLGLLACLAAPVAVLADGLVALAWVPASWVASTAETFAALPGSGLPWIEGAAGAAALALAGAVLVTALVPLGVSSPARAVRAVAVALVACLSGAGAGAGVLASWGASLGVPAAWTVFVCDVGQGDAILVRSAGSVALVDTGEDAGPLDACLRRAGIGWIDVLVLTHFDVDHAGAAPGLAGRVGLVLHGPRAGPADELLGALTAGGAETAEAAAGMSGSLGEARWRVLWPVAGSKAFAAGNDASVVLDISGGGIPRILLLGDLSAAAQAALARGGELAGAYSVVKVAHHGSADQDPGLYERAAPLVALVSAGTGNPYGHPRAAAIELLRALGIRVHRTDRHGAIAVWEEAGRLRVWWERGEVDAPR</sequence>